<evidence type="ECO:0000313" key="1">
    <source>
        <dbReference type="EMBL" id="KAJ2990470.1"/>
    </source>
</evidence>
<sequence length="296" mass="32792">MSNLATQTGENFSKCLPTNARGMIAYWLTVDNFRAGYPRYTALLSTHPSFHNFRAFKRLRLRLLLAKQDEIVVLENKLDEIDAAEQRAVFLGCMRRDANTARQGVLRDAKLAMSEYDDMIVQYRHTMALPASSQREVQNLRNWIGGTGSLDRSESSYLQYSSDLVNLSGSGDNFTTYIESAIEECLYWLEIMLARVSPGIQIGRLKATDDHNVLILGPMLQTICRVVMITVVTLVIMMPTIALLGIASSAGRVVASILSGAFFLSMVSFLTQARTIEVFAAGASYAAVLVVFIAPK</sequence>
<accession>A0ACC1PEV8</accession>
<gene>
    <name evidence="1" type="ORF">NUW58_g2934</name>
</gene>
<dbReference type="Proteomes" id="UP001143856">
    <property type="component" value="Unassembled WGS sequence"/>
</dbReference>
<protein>
    <submittedName>
        <fullName evidence="1">Uncharacterized protein</fullName>
    </submittedName>
</protein>
<comment type="caution">
    <text evidence="1">The sequence shown here is derived from an EMBL/GenBank/DDBJ whole genome shotgun (WGS) entry which is preliminary data.</text>
</comment>
<evidence type="ECO:0000313" key="2">
    <source>
        <dbReference type="Proteomes" id="UP001143856"/>
    </source>
</evidence>
<proteinExistence type="predicted"/>
<organism evidence="1 2">
    <name type="scientific">Xylaria curta</name>
    <dbReference type="NCBI Taxonomy" id="42375"/>
    <lineage>
        <taxon>Eukaryota</taxon>
        <taxon>Fungi</taxon>
        <taxon>Dikarya</taxon>
        <taxon>Ascomycota</taxon>
        <taxon>Pezizomycotina</taxon>
        <taxon>Sordariomycetes</taxon>
        <taxon>Xylariomycetidae</taxon>
        <taxon>Xylariales</taxon>
        <taxon>Xylariaceae</taxon>
        <taxon>Xylaria</taxon>
    </lineage>
</organism>
<reference evidence="1" key="1">
    <citation type="submission" date="2022-10" db="EMBL/GenBank/DDBJ databases">
        <title>Genome Sequence of Xylaria curta.</title>
        <authorList>
            <person name="Buettner E."/>
        </authorList>
    </citation>
    <scope>NUCLEOTIDE SEQUENCE</scope>
    <source>
        <strain evidence="1">Babe10</strain>
    </source>
</reference>
<dbReference type="EMBL" id="JAPDGR010000415">
    <property type="protein sequence ID" value="KAJ2990470.1"/>
    <property type="molecule type" value="Genomic_DNA"/>
</dbReference>
<name>A0ACC1PEV8_9PEZI</name>
<keyword evidence="2" id="KW-1185">Reference proteome</keyword>